<evidence type="ECO:0000313" key="2">
    <source>
        <dbReference type="Proteomes" id="UP000186341"/>
    </source>
</evidence>
<sequence>MEKKISIANRQVILNYNKAYPKNRETLLKSKTFEKFITYFINIEKDMDVNIYDYLTNDGELTPEEAGRQFCTFLRLLAVFDIDEMEPTHFLKDNDTLNNVIEEIYRGWRSLQRFGFMNSLDTPDFGINTLVERDSKMNDLILRTYRLFSEKIANRPNLVYRQVQAGTNSCFSVHDSEEHWNEDYIGLKDVPIIDCVMLRTPMILHPKSSKRTGMFVKAEENPMNYLSIDPNEWFCLPIKVGKLLCFVYFNTKYTASALSMANLFELAPIDESNKRPDLLMIFGNEDGKNETVYWHDEKNGIWVGCISDHPRIEYFGYLKKMALTLHNLAMMEKGWLPIHGAMVNIKLKDGRQKGIILMGDSGAGKSESIEALKHVGKDKIKSVEVVFDDMGTIHLEDGVPYGQGTEIGAFIRLDDLDPGTPYRDMDRSIFFAPENPNSRMVVPTEPYSFITRNHPIDLFCYANNYTDSKGMKELTFDEIKQTCKDGTRMALGTTQEVGLSKTYFANPFGPMQEQEICEPLIDEMFTAMKDQGIYMGEIYTHLGFDKSNRQGIEDAAEELLKFITDDPKPEAE</sequence>
<organism evidence="1 2">
    <name type="scientific">Ileibacterium valens</name>
    <dbReference type="NCBI Taxonomy" id="1862668"/>
    <lineage>
        <taxon>Bacteria</taxon>
        <taxon>Bacillati</taxon>
        <taxon>Bacillota</taxon>
        <taxon>Erysipelotrichia</taxon>
        <taxon>Erysipelotrichales</taxon>
        <taxon>Erysipelotrichaceae</taxon>
        <taxon>Ileibacterium</taxon>
    </lineage>
</organism>
<dbReference type="GeneID" id="82202850"/>
<keyword evidence="2" id="KW-1185">Reference proteome</keyword>
<protein>
    <recommendedName>
        <fullName evidence="3">Phosphoenolpyruvate carboxykinase (ATP)</fullName>
    </recommendedName>
</protein>
<reference evidence="1 2" key="1">
    <citation type="submission" date="2016-11" db="EMBL/GenBank/DDBJ databases">
        <title>Description of two novel members of the family Erysipelotrichaceae: Ileibacterium lipovorans gen. nov., sp. nov. and Dubosiella newyorkensis, gen. nov., sp. nov.</title>
        <authorList>
            <person name="Cox L.M."/>
            <person name="Sohn J."/>
            <person name="Tyrrell K.L."/>
            <person name="Citron D.M."/>
            <person name="Lawson P.A."/>
            <person name="Patel N.B."/>
            <person name="Iizumi T."/>
            <person name="Perez-Perez G.I."/>
            <person name="Goldstein E.J."/>
            <person name="Blaser M.J."/>
        </authorList>
    </citation>
    <scope>NUCLEOTIDE SEQUENCE [LARGE SCALE GENOMIC DNA]</scope>
    <source>
        <strain evidence="1 2">NYU-BL-A3</strain>
    </source>
</reference>
<dbReference type="AlphaFoldDB" id="A0A1U7NG17"/>
<dbReference type="SUPFAM" id="SSF53795">
    <property type="entry name" value="PEP carboxykinase-like"/>
    <property type="match status" value="1"/>
</dbReference>
<evidence type="ECO:0008006" key="3">
    <source>
        <dbReference type="Google" id="ProtNLM"/>
    </source>
</evidence>
<name>A0A1U7NG17_9FIRM</name>
<dbReference type="OrthoDB" id="7052199at2"/>
<evidence type="ECO:0000313" key="1">
    <source>
        <dbReference type="EMBL" id="OLU39586.1"/>
    </source>
</evidence>
<gene>
    <name evidence="1" type="ORF">BO222_06500</name>
</gene>
<accession>A0A1U7NG17</accession>
<comment type="caution">
    <text evidence="1">The sequence shown here is derived from an EMBL/GenBank/DDBJ whole genome shotgun (WGS) entry which is preliminary data.</text>
</comment>
<proteinExistence type="predicted"/>
<dbReference type="RefSeq" id="WP_075819471.1">
    <property type="nucleotide sequence ID" value="NZ_CAJUTZ010000026.1"/>
</dbReference>
<dbReference type="EMBL" id="MPJW01000132">
    <property type="protein sequence ID" value="OLU39586.1"/>
    <property type="molecule type" value="Genomic_DNA"/>
</dbReference>
<dbReference type="Proteomes" id="UP000186341">
    <property type="component" value="Unassembled WGS sequence"/>
</dbReference>